<protein>
    <submittedName>
        <fullName evidence="2">Uncharacterized protein</fullName>
    </submittedName>
</protein>
<gene>
    <name evidence="1" type="ORF">HB839_09595</name>
    <name evidence="2" type="ORF">HCB47_09340</name>
</gene>
<evidence type="ECO:0000313" key="2">
    <source>
        <dbReference type="EMBL" id="MBC2287819.1"/>
    </source>
</evidence>
<keyword evidence="3" id="KW-1185">Reference proteome</keyword>
<evidence type="ECO:0000313" key="1">
    <source>
        <dbReference type="EMBL" id="MBC1375779.1"/>
    </source>
</evidence>
<dbReference type="EMBL" id="JAARPH010000003">
    <property type="protein sequence ID" value="MBC1375779.1"/>
    <property type="molecule type" value="Genomic_DNA"/>
</dbReference>
<comment type="caution">
    <text evidence="2">The sequence shown here is derived from an EMBL/GenBank/DDBJ whole genome shotgun (WGS) entry which is preliminary data.</text>
</comment>
<dbReference type="Proteomes" id="UP000518829">
    <property type="component" value="Unassembled WGS sequence"/>
</dbReference>
<dbReference type="AlphaFoldDB" id="A0A7X0ZJN7"/>
<evidence type="ECO:0000313" key="3">
    <source>
        <dbReference type="Proteomes" id="UP000518829"/>
    </source>
</evidence>
<reference evidence="3 4" key="1">
    <citation type="submission" date="2020-03" db="EMBL/GenBank/DDBJ databases">
        <title>Soil Listeria distribution.</title>
        <authorList>
            <person name="Liao J."/>
            <person name="Wiedmann M."/>
        </authorList>
    </citation>
    <scope>NUCLEOTIDE SEQUENCE [LARGE SCALE GENOMIC DNA]</scope>
    <source>
        <strain evidence="2 4">FSL L7-0072</strain>
        <strain evidence="1 3">FSL L7-1699</strain>
    </source>
</reference>
<organism evidence="2 4">
    <name type="scientific">Listeria farberi</name>
    <dbReference type="NCBI Taxonomy" id="2713500"/>
    <lineage>
        <taxon>Bacteria</taxon>
        <taxon>Bacillati</taxon>
        <taxon>Bacillota</taxon>
        <taxon>Bacilli</taxon>
        <taxon>Bacillales</taxon>
        <taxon>Listeriaceae</taxon>
        <taxon>Listeria</taxon>
    </lineage>
</organism>
<proteinExistence type="predicted"/>
<name>A0A7X0ZJN7_9LIST</name>
<dbReference type="EMBL" id="JAARZO010000003">
    <property type="protein sequence ID" value="MBC2287819.1"/>
    <property type="molecule type" value="Genomic_DNA"/>
</dbReference>
<evidence type="ECO:0000313" key="4">
    <source>
        <dbReference type="Proteomes" id="UP000558070"/>
    </source>
</evidence>
<accession>A0A7X0ZJN7</accession>
<sequence>MIAFFEKDKCDKEGISEQEFLAVFLEAYEEYCDELVAKRKGLSIKGVDGAPNWCGYEYMIWKANFKYFEPILKVKKFKDENKLMEGLLSLCLSPKYGKGRQSLIILIGEYGLKTYAPSLGVLLDDSEVTIQVISAFTKMKDVSQYEKIKVLAEKEKATPERFYAKKYINKVKRTPSLD</sequence>
<dbReference type="Proteomes" id="UP000558070">
    <property type="component" value="Unassembled WGS sequence"/>
</dbReference>